<dbReference type="InterPro" id="IPR020094">
    <property type="entry name" value="TruA/RsuA/RluB/E/F_N"/>
</dbReference>
<dbReference type="Pfam" id="PF01416">
    <property type="entry name" value="PseudoU_synth_1"/>
    <property type="match status" value="2"/>
</dbReference>
<name>A0A1G8QU91_9BACI</name>
<feature type="domain" description="Pseudouridine synthase I TruA alpha/beta" evidence="8">
    <location>
        <begin position="6"/>
        <end position="105"/>
    </location>
</feature>
<keyword evidence="2 4" id="KW-0819">tRNA processing</keyword>
<comment type="subunit">
    <text evidence="4">Homodimer.</text>
</comment>
<dbReference type="GO" id="GO:0003723">
    <property type="term" value="F:RNA binding"/>
    <property type="evidence" value="ECO:0007669"/>
    <property type="project" value="InterPro"/>
</dbReference>
<evidence type="ECO:0000256" key="5">
    <source>
        <dbReference type="PIRSR" id="PIRSR001430-1"/>
    </source>
</evidence>
<dbReference type="PANTHER" id="PTHR11142">
    <property type="entry name" value="PSEUDOURIDYLATE SYNTHASE"/>
    <property type="match status" value="1"/>
</dbReference>
<dbReference type="GO" id="GO:0160147">
    <property type="term" value="F:tRNA pseudouridine(38-40) synthase activity"/>
    <property type="evidence" value="ECO:0007669"/>
    <property type="project" value="UniProtKB-EC"/>
</dbReference>
<protein>
    <recommendedName>
        <fullName evidence="4">tRNA pseudouridine synthase A</fullName>
        <ecNumber evidence="4">5.4.99.12</ecNumber>
    </recommendedName>
    <alternativeName>
        <fullName evidence="4">tRNA pseudouridine(38-40) synthase</fullName>
    </alternativeName>
    <alternativeName>
        <fullName evidence="4">tRNA pseudouridylate synthase I</fullName>
    </alternativeName>
    <alternativeName>
        <fullName evidence="4">tRNA-uridine isomerase I</fullName>
    </alternativeName>
</protein>
<dbReference type="PANTHER" id="PTHR11142:SF0">
    <property type="entry name" value="TRNA PSEUDOURIDINE SYNTHASE-LIKE 1"/>
    <property type="match status" value="1"/>
</dbReference>
<feature type="binding site" evidence="4 6">
    <location>
        <position position="111"/>
    </location>
    <ligand>
        <name>substrate</name>
    </ligand>
</feature>
<dbReference type="CDD" id="cd02570">
    <property type="entry name" value="PseudoU_synth_EcTruA"/>
    <property type="match status" value="1"/>
</dbReference>
<sequence length="251" mass="28763">MARWKAIVAYDGTDFSGWQVQPHKRTVQAEVEKGLTRLHKGEKKKVVASGRTDAGVHARGQVIHFDSALQIPGSRWPSAFASVLPSDIQVQAAERVSDDFHARFDATAKEYRYFIRIGRMRDLFLRNYVHHVYANDIDHGAMQRALRALEGRHDFSAFCASQTHVQDKVRELTTVTYTQTGEYEGYFRFYGEGFLYNMVRIIVGTAIDIGLHRLAVADMERILHSRDRRQAAQTVPGQGLYLWSVEYERRS</sequence>
<dbReference type="InterPro" id="IPR001406">
    <property type="entry name" value="PsdUridine_synth_TruA"/>
</dbReference>
<dbReference type="EMBL" id="FNEN01000014">
    <property type="protein sequence ID" value="SDJ08221.1"/>
    <property type="molecule type" value="Genomic_DNA"/>
</dbReference>
<dbReference type="SUPFAM" id="SSF55120">
    <property type="entry name" value="Pseudouridine synthase"/>
    <property type="match status" value="1"/>
</dbReference>
<dbReference type="GO" id="GO:0031119">
    <property type="term" value="P:tRNA pseudouridine synthesis"/>
    <property type="evidence" value="ECO:0007669"/>
    <property type="project" value="UniProtKB-UniRule"/>
</dbReference>
<dbReference type="RefSeq" id="WP_090399271.1">
    <property type="nucleotide sequence ID" value="NZ_FNEN01000014.1"/>
</dbReference>
<dbReference type="FunFam" id="3.30.70.580:FF:000001">
    <property type="entry name" value="tRNA pseudouridine synthase A"/>
    <property type="match status" value="1"/>
</dbReference>
<dbReference type="InterPro" id="IPR020103">
    <property type="entry name" value="PsdUridine_synth_cat_dom_sf"/>
</dbReference>
<accession>A0A1G8QU91</accession>
<evidence type="ECO:0000256" key="2">
    <source>
        <dbReference type="ARBA" id="ARBA00022694"/>
    </source>
</evidence>
<evidence type="ECO:0000256" key="6">
    <source>
        <dbReference type="PIRSR" id="PIRSR001430-2"/>
    </source>
</evidence>
<feature type="active site" description="Nucleophile" evidence="4 5">
    <location>
        <position position="53"/>
    </location>
</feature>
<evidence type="ECO:0000256" key="7">
    <source>
        <dbReference type="RuleBase" id="RU003792"/>
    </source>
</evidence>
<dbReference type="AlphaFoldDB" id="A0A1G8QU91"/>
<feature type="domain" description="Pseudouridine synthase I TruA alpha/beta" evidence="8">
    <location>
        <begin position="145"/>
        <end position="248"/>
    </location>
</feature>
<dbReference type="Gene3D" id="3.30.70.660">
    <property type="entry name" value="Pseudouridine synthase I, catalytic domain, C-terminal subdomain"/>
    <property type="match status" value="1"/>
</dbReference>
<reference evidence="9 10" key="1">
    <citation type="submission" date="2016-10" db="EMBL/GenBank/DDBJ databases">
        <authorList>
            <person name="de Groot N.N."/>
        </authorList>
    </citation>
    <scope>NUCLEOTIDE SEQUENCE [LARGE SCALE GENOMIC DNA]</scope>
    <source>
        <strain evidence="9 10">DSM 21771</strain>
    </source>
</reference>
<proteinExistence type="inferred from homology"/>
<evidence type="ECO:0000313" key="10">
    <source>
        <dbReference type="Proteomes" id="UP000198853"/>
    </source>
</evidence>
<dbReference type="InterPro" id="IPR020097">
    <property type="entry name" value="PsdUridine_synth_TruA_a/b_dom"/>
</dbReference>
<comment type="similarity">
    <text evidence="1 4 7">Belongs to the tRNA pseudouridine synthase TruA family.</text>
</comment>
<evidence type="ECO:0000256" key="1">
    <source>
        <dbReference type="ARBA" id="ARBA00009375"/>
    </source>
</evidence>
<dbReference type="EC" id="5.4.99.12" evidence="4"/>
<evidence type="ECO:0000259" key="8">
    <source>
        <dbReference type="Pfam" id="PF01416"/>
    </source>
</evidence>
<evidence type="ECO:0000256" key="3">
    <source>
        <dbReference type="ARBA" id="ARBA00023235"/>
    </source>
</evidence>
<comment type="function">
    <text evidence="4">Formation of pseudouridine at positions 38, 39 and 40 in the anticodon stem and loop of transfer RNAs.</text>
</comment>
<evidence type="ECO:0000256" key="4">
    <source>
        <dbReference type="HAMAP-Rule" id="MF_00171"/>
    </source>
</evidence>
<dbReference type="Proteomes" id="UP000198853">
    <property type="component" value="Unassembled WGS sequence"/>
</dbReference>
<comment type="catalytic activity">
    <reaction evidence="4 7">
        <text>uridine(38/39/40) in tRNA = pseudouridine(38/39/40) in tRNA</text>
        <dbReference type="Rhea" id="RHEA:22376"/>
        <dbReference type="Rhea" id="RHEA-COMP:10085"/>
        <dbReference type="Rhea" id="RHEA-COMP:10087"/>
        <dbReference type="ChEBI" id="CHEBI:65314"/>
        <dbReference type="ChEBI" id="CHEBI:65315"/>
        <dbReference type="EC" id="5.4.99.12"/>
    </reaction>
</comment>
<dbReference type="InterPro" id="IPR020095">
    <property type="entry name" value="PsdUridine_synth_TruA_C"/>
</dbReference>
<keyword evidence="10" id="KW-1185">Reference proteome</keyword>
<dbReference type="PIRSF" id="PIRSF001430">
    <property type="entry name" value="tRNA_psdUrid_synth"/>
    <property type="match status" value="1"/>
</dbReference>
<dbReference type="OrthoDB" id="9811823at2"/>
<dbReference type="NCBIfam" id="TIGR00071">
    <property type="entry name" value="hisT_truA"/>
    <property type="match status" value="1"/>
</dbReference>
<dbReference type="HAMAP" id="MF_00171">
    <property type="entry name" value="TruA"/>
    <property type="match status" value="1"/>
</dbReference>
<keyword evidence="3 4" id="KW-0413">Isomerase</keyword>
<evidence type="ECO:0000313" key="9">
    <source>
        <dbReference type="EMBL" id="SDJ08221.1"/>
    </source>
</evidence>
<organism evidence="9 10">
    <name type="scientific">Natribacillus halophilus</name>
    <dbReference type="NCBI Taxonomy" id="549003"/>
    <lineage>
        <taxon>Bacteria</taxon>
        <taxon>Bacillati</taxon>
        <taxon>Bacillota</taxon>
        <taxon>Bacilli</taxon>
        <taxon>Bacillales</taxon>
        <taxon>Bacillaceae</taxon>
        <taxon>Natribacillus</taxon>
    </lineage>
</organism>
<gene>
    <name evidence="4" type="primary">truA</name>
    <name evidence="9" type="ORF">SAMN04488123_11413</name>
</gene>
<comment type="caution">
    <text evidence="4">Lacks conserved residue(s) required for the propagation of feature annotation.</text>
</comment>
<dbReference type="Gene3D" id="3.30.70.580">
    <property type="entry name" value="Pseudouridine synthase I, catalytic domain, N-terminal subdomain"/>
    <property type="match status" value="1"/>
</dbReference>